<dbReference type="InterPro" id="IPR058530">
    <property type="entry name" value="Baseplate_J-like_C"/>
</dbReference>
<feature type="domain" description="Baseplate J-like C-terminal" evidence="3">
    <location>
        <begin position="261"/>
        <end position="335"/>
    </location>
</feature>
<dbReference type="Pfam" id="PF26078">
    <property type="entry name" value="Baseplate_J_M"/>
    <property type="match status" value="1"/>
</dbReference>
<dbReference type="Proteomes" id="UP000077726">
    <property type="component" value="Unassembled WGS sequence"/>
</dbReference>
<evidence type="ECO:0000313" key="4">
    <source>
        <dbReference type="EMBL" id="OAM43903.1"/>
    </source>
</evidence>
<reference evidence="5" key="1">
    <citation type="submission" date="2016-05" db="EMBL/GenBank/DDBJ databases">
        <title>Draft genome of Corynebacterium afermentans subsp. afermentans LCDC 88199T.</title>
        <authorList>
            <person name="Bernier A.-M."/>
            <person name="Bernard K."/>
        </authorList>
    </citation>
    <scope>NUCLEOTIDE SEQUENCE [LARGE SCALE GENOMIC DNA]</scope>
    <source>
        <strain evidence="5">NML130454</strain>
    </source>
</reference>
<dbReference type="EMBL" id="LXSQ01000009">
    <property type="protein sequence ID" value="OAM43903.1"/>
    <property type="molecule type" value="Genomic_DNA"/>
</dbReference>
<comment type="caution">
    <text evidence="4">The sequence shown here is derived from an EMBL/GenBank/DDBJ whole genome shotgun (WGS) entry which is preliminary data.</text>
</comment>
<dbReference type="PANTHER" id="PTHR37829:SF3">
    <property type="entry name" value="PROTEIN JAYE-RELATED"/>
    <property type="match status" value="1"/>
</dbReference>
<evidence type="ECO:0000313" key="5">
    <source>
        <dbReference type="Proteomes" id="UP000077726"/>
    </source>
</evidence>
<evidence type="ECO:0000259" key="2">
    <source>
        <dbReference type="Pfam" id="PF26078"/>
    </source>
</evidence>
<gene>
    <name evidence="4" type="ORF">A7Q00_03705</name>
</gene>
<dbReference type="STRING" id="1795832.A7Q00_03705"/>
<keyword evidence="5" id="KW-1185">Reference proteome</keyword>
<evidence type="ECO:0000259" key="3">
    <source>
        <dbReference type="Pfam" id="PF26079"/>
    </source>
</evidence>
<dbReference type="RefSeq" id="WP_064089286.1">
    <property type="nucleotide sequence ID" value="NZ_LXSQ01000009.1"/>
</dbReference>
<dbReference type="Pfam" id="PF26079">
    <property type="entry name" value="Baseplate_J_C"/>
    <property type="match status" value="1"/>
</dbReference>
<dbReference type="InterPro" id="IPR058531">
    <property type="entry name" value="Baseplate_J_M"/>
</dbReference>
<proteinExistence type="inferred from homology"/>
<dbReference type="InterPro" id="IPR052399">
    <property type="entry name" value="Phage_Baseplate_Assmbl_Protein"/>
</dbReference>
<organism evidence="4 5">
    <name type="scientific">Eikenella halliae</name>
    <dbReference type="NCBI Taxonomy" id="1795832"/>
    <lineage>
        <taxon>Bacteria</taxon>
        <taxon>Pseudomonadati</taxon>
        <taxon>Pseudomonadota</taxon>
        <taxon>Betaproteobacteria</taxon>
        <taxon>Neisseriales</taxon>
        <taxon>Neisseriaceae</taxon>
        <taxon>Eikenella</taxon>
    </lineage>
</organism>
<accession>A0A1B6W042</accession>
<feature type="domain" description="Baseplate J-like central" evidence="2">
    <location>
        <begin position="181"/>
        <end position="251"/>
    </location>
</feature>
<dbReference type="AlphaFoldDB" id="A0A1B6W042"/>
<dbReference type="PANTHER" id="PTHR37829">
    <property type="entry name" value="PHAGE-LIKE ELEMENT PBSX PROTEIN XKDT"/>
    <property type="match status" value="1"/>
</dbReference>
<evidence type="ECO:0000256" key="1">
    <source>
        <dbReference type="ARBA" id="ARBA00038087"/>
    </source>
</evidence>
<protein>
    <submittedName>
        <fullName evidence="4">Uncharacterized protein</fullName>
    </submittedName>
</protein>
<sequence length="335" mass="35678">MAFERPSLPELCRRVELDISSRLSPYPHPQEGDVAAVFGAALGAASHLLHGHLDWIAQQMLPITAAGDELDRHARTWLTVPRKPAAFASGQATVSGSLPLVGDELRREDGVRYSVRAVAGNTVLLDALEPGPAGNASAGAVLRYSGGTATVDSGGLSGGAAAESDEELRERLLQRIRNPPMGGSVADYIRWALEVPGIARAWVKPNSGEINHVVVYVAGGDSIVPNSTLLDAVRQHLELLRPVTARVSVVAPRLKTVAHRIKVYPDTAAVRQAVESSLRLFYRREASLGSVIRLSRISEAVSLAAGETHHMLLAPTADVVCEQDEIAVLGGISWT</sequence>
<name>A0A1B6W042_9NEIS</name>
<comment type="similarity">
    <text evidence="1">Belongs to the Mu gp47/PBSX XkdT family.</text>
</comment>
<dbReference type="OrthoDB" id="7565172at2"/>